<proteinExistence type="predicted"/>
<feature type="region of interest" description="Disordered" evidence="1">
    <location>
        <begin position="1"/>
        <end position="57"/>
    </location>
</feature>
<evidence type="ECO:0000256" key="1">
    <source>
        <dbReference type="SAM" id="MobiDB-lite"/>
    </source>
</evidence>
<dbReference type="InterPro" id="IPR016184">
    <property type="entry name" value="Capsid/spike_ssDNA_virus"/>
</dbReference>
<accession>A0A8A4XCZ3</accession>
<reference evidence="2" key="1">
    <citation type="submission" date="2020-09" db="EMBL/GenBank/DDBJ databases">
        <title>Parvovirus dark matter in the feces of wild birds.</title>
        <authorList>
            <person name="Dai Z."/>
            <person name="Yang S."/>
            <person name="Zhang W."/>
        </authorList>
    </citation>
    <scope>NUCLEOTIDE SEQUENCE</scope>
    <source>
        <strain evidence="2">Wag171par01</strain>
    </source>
</reference>
<evidence type="ECO:0000313" key="2">
    <source>
        <dbReference type="EMBL" id="QTE03825.1"/>
    </source>
</evidence>
<dbReference type="SUPFAM" id="SSF88645">
    <property type="entry name" value="ssDNA viruses"/>
    <property type="match status" value="1"/>
</dbReference>
<sequence length="587" mass="65237">MDDDAPGGKRRKLDDIPREFAGEGKLTDEQIAKPEDRAGGHNKMSEKRGGHIFPPDKPLKIQNKATHRFTKHFYFKIYANDWQRIQASDTTQDVIGFMSWIPWQALCMYLSPSEYMRLVRDSSYAKIKSADFQLEFKAVRTPFDTNSTDAAEANGNLQFEIQRWDGLEMMLPFETLDVGLGASPTLNRYKTYAELIERLYGGTAFSAAPSGTNTWPATMRERGLTYRPLWRFNRAGDQATAFGPLYRDVNAVISALPIGEYVTERLNTNQVKMGEGYCFCKSYKPKNGIIAAASSAFSAKHAAVTGVNTRINTKTRMRDDQNNGAPTSVDTAQYGALWPSLSSSAIVPATYISEQLTPHVAQQLRFGNFNACSNPAQDRYAPATQCQDSATSLVYFGDNNPGTPTPANFAIWNTSDPATFKQQQVLSADATSLTPDNFGYGYNNAMAWYQLADLENYAQFTSNQDPPIHHMPSMMLGAVPKTNKDNTIVNATLEFECTTSIEIETQYVDPTYFNCSFVGVPDGTYTTGYMDPASFPNGGSGDTKLFGGKWMHNEIDVVLRDPKYWVHNYGRAGKPLFADLPANVPTI</sequence>
<feature type="compositionally biased region" description="Basic and acidic residues" evidence="1">
    <location>
        <begin position="12"/>
        <end position="49"/>
    </location>
</feature>
<protein>
    <submittedName>
        <fullName evidence="2">Nonstructural protein</fullName>
    </submittedName>
</protein>
<organism evidence="2">
    <name type="scientific">Motacilla cinerea ambidensovirus</name>
    <dbReference type="NCBI Taxonomy" id="2794458"/>
    <lineage>
        <taxon>Viruses</taxon>
        <taxon>Monodnaviria</taxon>
        <taxon>Shotokuvirae</taxon>
        <taxon>Cossaviricota</taxon>
        <taxon>Quintoviricetes</taxon>
        <taxon>Piccovirales</taxon>
        <taxon>Parvoviridae</taxon>
        <taxon>Densovirinae</taxon>
        <taxon>Ambidensovirus</taxon>
    </lineage>
</organism>
<name>A0A8A4XCZ3_9VIRU</name>
<dbReference type="EMBL" id="MW046435">
    <property type="protein sequence ID" value="QTE03825.1"/>
    <property type="molecule type" value="Genomic_DNA"/>
</dbReference>